<organism evidence="4 5">
    <name type="scientific">Paludisphaera mucosa</name>
    <dbReference type="NCBI Taxonomy" id="3030827"/>
    <lineage>
        <taxon>Bacteria</taxon>
        <taxon>Pseudomonadati</taxon>
        <taxon>Planctomycetota</taxon>
        <taxon>Planctomycetia</taxon>
        <taxon>Isosphaerales</taxon>
        <taxon>Isosphaeraceae</taxon>
        <taxon>Paludisphaera</taxon>
    </lineage>
</organism>
<keyword evidence="5" id="KW-1185">Reference proteome</keyword>
<dbReference type="NCBIfam" id="TIGR02135">
    <property type="entry name" value="phoU_full"/>
    <property type="match status" value="1"/>
</dbReference>
<feature type="domain" description="PhoU" evidence="3">
    <location>
        <begin position="32"/>
        <end position="119"/>
    </location>
</feature>
<dbReference type="EMBL" id="JARRAG010000002">
    <property type="protein sequence ID" value="MDG3007067.1"/>
    <property type="molecule type" value="Genomic_DNA"/>
</dbReference>
<evidence type="ECO:0000313" key="4">
    <source>
        <dbReference type="EMBL" id="MDG3007067.1"/>
    </source>
</evidence>
<protein>
    <recommendedName>
        <fullName evidence="2">Phosphate-specific transport system accessory protein PhoU</fullName>
    </recommendedName>
</protein>
<dbReference type="Pfam" id="PF01895">
    <property type="entry name" value="PhoU"/>
    <property type="match status" value="2"/>
</dbReference>
<sequence>MAPSRSQEGGAAAGGVPRHAFREQDAVWAELLAMGDSVVGSLEKSVKAVCEGRIDLIAEVKEEEEESDRKEVHIEEECLRILALFEPVASDLRRMATVLKVNRDWERIADLALRVARRVRKLGRKFPDIAVPDSLKTLARDVLRHVQSAHAALVEIDSRKAREVIAGDQPIDASYRAVRRQLKDQLAARADQLDGWLLLLNSARNLERIADHATGIAQTVVFLQEGKIIRHADPK</sequence>
<evidence type="ECO:0000313" key="5">
    <source>
        <dbReference type="Proteomes" id="UP001216907"/>
    </source>
</evidence>
<keyword evidence="2" id="KW-0963">Cytoplasm</keyword>
<dbReference type="InterPro" id="IPR028366">
    <property type="entry name" value="PhoU"/>
</dbReference>
<keyword evidence="2" id="KW-0813">Transport</keyword>
<dbReference type="InterPro" id="IPR026022">
    <property type="entry name" value="PhoU_dom"/>
</dbReference>
<dbReference type="SUPFAM" id="SSF109755">
    <property type="entry name" value="PhoU-like"/>
    <property type="match status" value="1"/>
</dbReference>
<comment type="subcellular location">
    <subcellularLocation>
        <location evidence="2">Cytoplasm</location>
    </subcellularLocation>
</comment>
<accession>A0ABT6FHQ1</accession>
<evidence type="ECO:0000256" key="2">
    <source>
        <dbReference type="PIRNR" id="PIRNR003107"/>
    </source>
</evidence>
<comment type="similarity">
    <text evidence="1 2">Belongs to the PhoU family.</text>
</comment>
<keyword evidence="2" id="KW-0592">Phosphate transport</keyword>
<reference evidence="4 5" key="1">
    <citation type="submission" date="2023-03" db="EMBL/GenBank/DDBJ databases">
        <title>Paludisphaera mucosa sp. nov. a novel planctomycete from northern fen.</title>
        <authorList>
            <person name="Ivanova A."/>
        </authorList>
    </citation>
    <scope>NUCLEOTIDE SEQUENCE [LARGE SCALE GENOMIC DNA]</scope>
    <source>
        <strain evidence="4 5">Pla2</strain>
    </source>
</reference>
<name>A0ABT6FHQ1_9BACT</name>
<dbReference type="Proteomes" id="UP001216907">
    <property type="component" value="Unassembled WGS sequence"/>
</dbReference>
<comment type="caution">
    <text evidence="4">The sequence shown here is derived from an EMBL/GenBank/DDBJ whole genome shotgun (WGS) entry which is preliminary data.</text>
</comment>
<proteinExistence type="inferred from homology"/>
<dbReference type="Gene3D" id="1.20.58.220">
    <property type="entry name" value="Phosphate transport system protein phou homolog 2, domain 2"/>
    <property type="match status" value="1"/>
</dbReference>
<comment type="function">
    <text evidence="2">Plays a role in the regulation of phosphate uptake.</text>
</comment>
<dbReference type="InterPro" id="IPR038078">
    <property type="entry name" value="PhoU-like_sf"/>
</dbReference>
<dbReference type="RefSeq" id="WP_277863357.1">
    <property type="nucleotide sequence ID" value="NZ_JARRAG010000002.1"/>
</dbReference>
<comment type="subunit">
    <text evidence="2">Homodimer.</text>
</comment>
<gene>
    <name evidence="4" type="primary">phoU</name>
    <name evidence="4" type="ORF">PZE19_25135</name>
</gene>
<evidence type="ECO:0000256" key="1">
    <source>
        <dbReference type="ARBA" id="ARBA00008107"/>
    </source>
</evidence>
<dbReference type="PANTHER" id="PTHR42930:SF3">
    <property type="entry name" value="PHOSPHATE-SPECIFIC TRANSPORT SYSTEM ACCESSORY PROTEIN PHOU"/>
    <property type="match status" value="1"/>
</dbReference>
<evidence type="ECO:0000259" key="3">
    <source>
        <dbReference type="Pfam" id="PF01895"/>
    </source>
</evidence>
<dbReference type="PIRSF" id="PIRSF003107">
    <property type="entry name" value="PhoU"/>
    <property type="match status" value="1"/>
</dbReference>
<dbReference type="PANTHER" id="PTHR42930">
    <property type="entry name" value="PHOSPHATE-SPECIFIC TRANSPORT SYSTEM ACCESSORY PROTEIN PHOU"/>
    <property type="match status" value="1"/>
</dbReference>
<feature type="domain" description="PhoU" evidence="3">
    <location>
        <begin position="136"/>
        <end position="220"/>
    </location>
</feature>